<dbReference type="Gene3D" id="1.10.8.60">
    <property type="match status" value="1"/>
</dbReference>
<dbReference type="InterPro" id="IPR027417">
    <property type="entry name" value="P-loop_NTPase"/>
</dbReference>
<dbReference type="CDD" id="cd00009">
    <property type="entry name" value="AAA"/>
    <property type="match status" value="1"/>
</dbReference>
<proteinExistence type="predicted"/>
<dbReference type="PROSITE" id="PS00676">
    <property type="entry name" value="SIGMA54_INTERACT_2"/>
    <property type="match status" value="1"/>
</dbReference>
<dbReference type="InterPro" id="IPR025662">
    <property type="entry name" value="Sigma_54_int_dom_ATP-bd_1"/>
</dbReference>
<evidence type="ECO:0000256" key="1">
    <source>
        <dbReference type="ARBA" id="ARBA00022741"/>
    </source>
</evidence>
<dbReference type="Gene3D" id="3.40.50.300">
    <property type="entry name" value="P-loop containing nucleotide triphosphate hydrolases"/>
    <property type="match status" value="1"/>
</dbReference>
<sequence length="597" mass="68452">MGEMNERKKWITESKIRCQRLGLDPNKPRITNFLFHSEFKRRERLNDILIRSALPYMQMCGETFKPCGSILVLTDKEGYILKAHGPEFILRQKTKIGLGEGSSLREEDAGTNAVALAIRYKKPVYVVGKEYYLKIFQSGACFCAPILLNGELLGTITIVHPEKKGHPHTFTLIKVLAKLIEEEYKNLREGDFLISVVNSINITGVATYRDGVVKWLTNKAKDLLKIDRDRNILENFDQRILMDGELLNEIIDSERLEKSFLVVRGEYNDGFLFIFEPISKNLPEETTIKYIGAPYTLDDIVGLEGIKTQARRLAHQDVNLLIIGESGTGKELLASAIHNISLRAGEKFVVVNCAAMPETLFESELFGHKKGAFTGAHNDKIGRIEYADKGTLFLDEVGELSSEIQVKLLRVLEDKKVIPLGSNEARVVDVRFIFATNRDLGALVKEGKFREDLYYRICSPVIKIPPLRERKEEIPSLIDRLFLKIKDKHKGFVGGLTEQAKRVLMEYDFPGNVRELEKILEQAFLLCNKEYIDVEDLKLKSIEPTSIEEKVRQYKAKLIYEYFLINGRDIKKTCEELKLSERQVYRYLKEIKENKNY</sequence>
<dbReference type="PANTHER" id="PTHR32071">
    <property type="entry name" value="TRANSCRIPTIONAL REGULATORY PROTEIN"/>
    <property type="match status" value="1"/>
</dbReference>
<dbReference type="FunFam" id="3.40.50.300:FF:000006">
    <property type="entry name" value="DNA-binding transcriptional regulator NtrC"/>
    <property type="match status" value="1"/>
</dbReference>
<dbReference type="Pfam" id="PF00158">
    <property type="entry name" value="Sigma54_activat"/>
    <property type="match status" value="1"/>
</dbReference>
<dbReference type="Gene3D" id="3.30.450.40">
    <property type="match status" value="1"/>
</dbReference>
<dbReference type="InterPro" id="IPR002078">
    <property type="entry name" value="Sigma_54_int"/>
</dbReference>
<gene>
    <name evidence="7" type="ORF">ENV60_05350</name>
</gene>
<dbReference type="SMART" id="SM00382">
    <property type="entry name" value="AAA"/>
    <property type="match status" value="1"/>
</dbReference>
<keyword evidence="1" id="KW-0547">Nucleotide-binding</keyword>
<dbReference type="InterPro" id="IPR025943">
    <property type="entry name" value="Sigma_54_int_dom_ATP-bd_2"/>
</dbReference>
<protein>
    <submittedName>
        <fullName evidence="7">Sigma-54-dependent Fis family transcriptional regulator</fullName>
    </submittedName>
</protein>
<evidence type="ECO:0000256" key="2">
    <source>
        <dbReference type="ARBA" id="ARBA00022840"/>
    </source>
</evidence>
<keyword evidence="3" id="KW-0805">Transcription regulation</keyword>
<organism evidence="7">
    <name type="scientific">candidate division WOR-3 bacterium</name>
    <dbReference type="NCBI Taxonomy" id="2052148"/>
    <lineage>
        <taxon>Bacteria</taxon>
        <taxon>Bacteria division WOR-3</taxon>
    </lineage>
</organism>
<dbReference type="GO" id="GO:0003677">
    <property type="term" value="F:DNA binding"/>
    <property type="evidence" value="ECO:0007669"/>
    <property type="project" value="UniProtKB-KW"/>
</dbReference>
<evidence type="ECO:0000313" key="7">
    <source>
        <dbReference type="EMBL" id="HGV97704.1"/>
    </source>
</evidence>
<evidence type="ECO:0000256" key="4">
    <source>
        <dbReference type="ARBA" id="ARBA00023125"/>
    </source>
</evidence>
<dbReference type="PROSITE" id="PS50045">
    <property type="entry name" value="SIGMA54_INTERACT_4"/>
    <property type="match status" value="1"/>
</dbReference>
<dbReference type="EMBL" id="DTGZ01000097">
    <property type="protein sequence ID" value="HGV97704.1"/>
    <property type="molecule type" value="Genomic_DNA"/>
</dbReference>
<evidence type="ECO:0000256" key="5">
    <source>
        <dbReference type="ARBA" id="ARBA00023163"/>
    </source>
</evidence>
<comment type="caution">
    <text evidence="7">The sequence shown here is derived from an EMBL/GenBank/DDBJ whole genome shotgun (WGS) entry which is preliminary data.</text>
</comment>
<dbReference type="AlphaFoldDB" id="A0A7C4TBV4"/>
<feature type="domain" description="Sigma-54 factor interaction" evidence="6">
    <location>
        <begin position="303"/>
        <end position="525"/>
    </location>
</feature>
<dbReference type="Pfam" id="PF25601">
    <property type="entry name" value="AAA_lid_14"/>
    <property type="match status" value="1"/>
</dbReference>
<dbReference type="GO" id="GO:0006355">
    <property type="term" value="P:regulation of DNA-templated transcription"/>
    <property type="evidence" value="ECO:0007669"/>
    <property type="project" value="InterPro"/>
</dbReference>
<keyword evidence="2" id="KW-0067">ATP-binding</keyword>
<evidence type="ECO:0000256" key="3">
    <source>
        <dbReference type="ARBA" id="ARBA00023015"/>
    </source>
</evidence>
<dbReference type="Pfam" id="PF01590">
    <property type="entry name" value="GAF"/>
    <property type="match status" value="1"/>
</dbReference>
<dbReference type="SUPFAM" id="SSF52540">
    <property type="entry name" value="P-loop containing nucleoside triphosphate hydrolases"/>
    <property type="match status" value="1"/>
</dbReference>
<dbReference type="InterPro" id="IPR003593">
    <property type="entry name" value="AAA+_ATPase"/>
</dbReference>
<dbReference type="PANTHER" id="PTHR32071:SF121">
    <property type="entry name" value="SIGMA L-DEPENDENT TRANSCRIPTIONAL REGULATOR YQIR-RELATED"/>
    <property type="match status" value="1"/>
</dbReference>
<accession>A0A7C4TBV4</accession>
<dbReference type="PROSITE" id="PS00675">
    <property type="entry name" value="SIGMA54_INTERACT_1"/>
    <property type="match status" value="1"/>
</dbReference>
<dbReference type="InterPro" id="IPR029016">
    <property type="entry name" value="GAF-like_dom_sf"/>
</dbReference>
<keyword evidence="4" id="KW-0238">DNA-binding</keyword>
<reference evidence="7" key="1">
    <citation type="journal article" date="2020" name="mSystems">
        <title>Genome- and Community-Level Interaction Insights into Carbon Utilization and Element Cycling Functions of Hydrothermarchaeota in Hydrothermal Sediment.</title>
        <authorList>
            <person name="Zhou Z."/>
            <person name="Liu Y."/>
            <person name="Xu W."/>
            <person name="Pan J."/>
            <person name="Luo Z.H."/>
            <person name="Li M."/>
        </authorList>
    </citation>
    <scope>NUCLEOTIDE SEQUENCE [LARGE SCALE GENOMIC DNA]</scope>
    <source>
        <strain evidence="7">SpSt-774</strain>
    </source>
</reference>
<dbReference type="InterPro" id="IPR058031">
    <property type="entry name" value="AAA_lid_NorR"/>
</dbReference>
<evidence type="ECO:0000259" key="6">
    <source>
        <dbReference type="PROSITE" id="PS50045"/>
    </source>
</evidence>
<keyword evidence="5" id="KW-0804">Transcription</keyword>
<name>A0A7C4TBV4_UNCW3</name>
<dbReference type="GO" id="GO:0005524">
    <property type="term" value="F:ATP binding"/>
    <property type="evidence" value="ECO:0007669"/>
    <property type="project" value="UniProtKB-KW"/>
</dbReference>
<dbReference type="InterPro" id="IPR003018">
    <property type="entry name" value="GAF"/>
</dbReference>